<protein>
    <submittedName>
        <fullName evidence="1">Uncharacterized protein</fullName>
    </submittedName>
</protein>
<dbReference type="SUPFAM" id="SSF53850">
    <property type="entry name" value="Periplasmic binding protein-like II"/>
    <property type="match status" value="1"/>
</dbReference>
<dbReference type="AlphaFoldDB" id="A0AAW0U939"/>
<dbReference type="Proteomes" id="UP001487740">
    <property type="component" value="Unassembled WGS sequence"/>
</dbReference>
<dbReference type="EMBL" id="JARAKH010000015">
    <property type="protein sequence ID" value="KAK8396597.1"/>
    <property type="molecule type" value="Genomic_DNA"/>
</dbReference>
<evidence type="ECO:0000313" key="1">
    <source>
        <dbReference type="EMBL" id="KAK8396597.1"/>
    </source>
</evidence>
<accession>A0AAW0U939</accession>
<gene>
    <name evidence="1" type="ORF">O3P69_004937</name>
</gene>
<organism evidence="1 2">
    <name type="scientific">Scylla paramamosain</name>
    <name type="common">Mud crab</name>
    <dbReference type="NCBI Taxonomy" id="85552"/>
    <lineage>
        <taxon>Eukaryota</taxon>
        <taxon>Metazoa</taxon>
        <taxon>Ecdysozoa</taxon>
        <taxon>Arthropoda</taxon>
        <taxon>Crustacea</taxon>
        <taxon>Multicrustacea</taxon>
        <taxon>Malacostraca</taxon>
        <taxon>Eumalacostraca</taxon>
        <taxon>Eucarida</taxon>
        <taxon>Decapoda</taxon>
        <taxon>Pleocyemata</taxon>
        <taxon>Brachyura</taxon>
        <taxon>Eubrachyura</taxon>
        <taxon>Portunoidea</taxon>
        <taxon>Portunidae</taxon>
        <taxon>Portuninae</taxon>
        <taxon>Scylla</taxon>
    </lineage>
</organism>
<reference evidence="1 2" key="1">
    <citation type="submission" date="2023-03" db="EMBL/GenBank/DDBJ databases">
        <title>High-quality genome of Scylla paramamosain provides insights in environmental adaptation.</title>
        <authorList>
            <person name="Zhang L."/>
        </authorList>
    </citation>
    <scope>NUCLEOTIDE SEQUENCE [LARGE SCALE GENOMIC DNA]</scope>
    <source>
        <strain evidence="1">LZ_2023a</strain>
        <tissue evidence="1">Muscle</tissue>
    </source>
</reference>
<evidence type="ECO:0000313" key="2">
    <source>
        <dbReference type="Proteomes" id="UP001487740"/>
    </source>
</evidence>
<comment type="caution">
    <text evidence="1">The sequence shown here is derived from an EMBL/GenBank/DDBJ whole genome shotgun (WGS) entry which is preliminary data.</text>
</comment>
<proteinExistence type="predicted"/>
<sequence length="136" mass="15044">MTKPSFEKPIDSLQDLLEANKFGFVPAAQAGTSNEYLLKTAQSGIFKALWEMTEPSRSFPKSGHEAMEKVLTDDIVYMSANLNSEIRASQKGRHRFHLARNTFFPQGYGIACFPGAPFKTKFSIILAVGLTGPTVR</sequence>
<name>A0AAW0U939_SCYPA</name>
<keyword evidence="2" id="KW-1185">Reference proteome</keyword>
<dbReference type="Gene3D" id="3.40.190.10">
    <property type="entry name" value="Periplasmic binding protein-like II"/>
    <property type="match status" value="2"/>
</dbReference>